<proteinExistence type="predicted"/>
<organism evidence="2 3">
    <name type="scientific">Rhodocollybia butyracea</name>
    <dbReference type="NCBI Taxonomy" id="206335"/>
    <lineage>
        <taxon>Eukaryota</taxon>
        <taxon>Fungi</taxon>
        <taxon>Dikarya</taxon>
        <taxon>Basidiomycota</taxon>
        <taxon>Agaricomycotina</taxon>
        <taxon>Agaricomycetes</taxon>
        <taxon>Agaricomycetidae</taxon>
        <taxon>Agaricales</taxon>
        <taxon>Marasmiineae</taxon>
        <taxon>Omphalotaceae</taxon>
        <taxon>Rhodocollybia</taxon>
    </lineage>
</organism>
<dbReference type="Proteomes" id="UP000772434">
    <property type="component" value="Unassembled WGS sequence"/>
</dbReference>
<gene>
    <name evidence="2" type="ORF">BDP27DRAFT_1369320</name>
</gene>
<sequence length="186" mass="20339">MPLFTLSPDDYDKKATRSFRSAQNESRAGGSRNLIPSPAQSTSNSSMRPIPGHSVVIQPSDSGGVILDGKYLLFPKHSRPTSPTPGPSRSRYAPTHPYAPANTDDPGAPGIGDRQCPDPTFDLEASLRSPASSTSTLLEPEAWERPKVEDPEKIHETLMQHGIIKWWACISSSKWLIWRSMSDGSI</sequence>
<feature type="region of interest" description="Disordered" evidence="1">
    <location>
        <begin position="76"/>
        <end position="148"/>
    </location>
</feature>
<protein>
    <submittedName>
        <fullName evidence="2">Uncharacterized protein</fullName>
    </submittedName>
</protein>
<reference evidence="2" key="1">
    <citation type="submission" date="2020-11" db="EMBL/GenBank/DDBJ databases">
        <authorList>
            <consortium name="DOE Joint Genome Institute"/>
            <person name="Ahrendt S."/>
            <person name="Riley R."/>
            <person name="Andreopoulos W."/>
            <person name="Labutti K."/>
            <person name="Pangilinan J."/>
            <person name="Ruiz-Duenas F.J."/>
            <person name="Barrasa J.M."/>
            <person name="Sanchez-Garcia M."/>
            <person name="Camarero S."/>
            <person name="Miyauchi S."/>
            <person name="Serrano A."/>
            <person name="Linde D."/>
            <person name="Babiker R."/>
            <person name="Drula E."/>
            <person name="Ayuso-Fernandez I."/>
            <person name="Pacheco R."/>
            <person name="Padilla G."/>
            <person name="Ferreira P."/>
            <person name="Barriuso J."/>
            <person name="Kellner H."/>
            <person name="Castanera R."/>
            <person name="Alfaro M."/>
            <person name="Ramirez L."/>
            <person name="Pisabarro A.G."/>
            <person name="Kuo A."/>
            <person name="Tritt A."/>
            <person name="Lipzen A."/>
            <person name="He G."/>
            <person name="Yan M."/>
            <person name="Ng V."/>
            <person name="Cullen D."/>
            <person name="Martin F."/>
            <person name="Rosso M.-N."/>
            <person name="Henrissat B."/>
            <person name="Hibbett D."/>
            <person name="Martinez A.T."/>
            <person name="Grigoriev I.V."/>
        </authorList>
    </citation>
    <scope>NUCLEOTIDE SEQUENCE</scope>
    <source>
        <strain evidence="2">AH 40177</strain>
    </source>
</reference>
<comment type="caution">
    <text evidence="2">The sequence shown here is derived from an EMBL/GenBank/DDBJ whole genome shotgun (WGS) entry which is preliminary data.</text>
</comment>
<evidence type="ECO:0000313" key="3">
    <source>
        <dbReference type="Proteomes" id="UP000772434"/>
    </source>
</evidence>
<feature type="compositionally biased region" description="Polar residues" evidence="1">
    <location>
        <begin position="38"/>
        <end position="47"/>
    </location>
</feature>
<evidence type="ECO:0000313" key="2">
    <source>
        <dbReference type="EMBL" id="KAF9061849.1"/>
    </source>
</evidence>
<dbReference type="EMBL" id="JADNRY010000189">
    <property type="protein sequence ID" value="KAF9061849.1"/>
    <property type="molecule type" value="Genomic_DNA"/>
</dbReference>
<feature type="region of interest" description="Disordered" evidence="1">
    <location>
        <begin position="1"/>
        <end position="61"/>
    </location>
</feature>
<name>A0A9P5U0Z7_9AGAR</name>
<keyword evidence="3" id="KW-1185">Reference proteome</keyword>
<accession>A0A9P5U0Z7</accession>
<dbReference type="AlphaFoldDB" id="A0A9P5U0Z7"/>
<evidence type="ECO:0000256" key="1">
    <source>
        <dbReference type="SAM" id="MobiDB-lite"/>
    </source>
</evidence>